<accession>A0A9N9CN44</accession>
<keyword evidence="2" id="KW-0235">DNA replication</keyword>
<dbReference type="Pfam" id="PF05916">
    <property type="entry name" value="Sld5"/>
    <property type="match status" value="1"/>
</dbReference>
<evidence type="ECO:0000256" key="1">
    <source>
        <dbReference type="ARBA" id="ARBA00004123"/>
    </source>
</evidence>
<protein>
    <submittedName>
        <fullName evidence="5">3078_t:CDS:1</fullName>
    </submittedName>
</protein>
<keyword evidence="6" id="KW-1185">Reference proteome</keyword>
<dbReference type="EMBL" id="CAJVPJ010001868">
    <property type="protein sequence ID" value="CAG8606157.1"/>
    <property type="molecule type" value="Genomic_DNA"/>
</dbReference>
<dbReference type="AlphaFoldDB" id="A0A9N9CN44"/>
<keyword evidence="3" id="KW-0539">Nucleus</keyword>
<evidence type="ECO:0000313" key="5">
    <source>
        <dbReference type="EMBL" id="CAG8606157.1"/>
    </source>
</evidence>
<dbReference type="InterPro" id="IPR036224">
    <property type="entry name" value="GINS_bundle-like_dom_sf"/>
</dbReference>
<evidence type="ECO:0000256" key="3">
    <source>
        <dbReference type="ARBA" id="ARBA00023242"/>
    </source>
</evidence>
<dbReference type="SUPFAM" id="SSF158573">
    <property type="entry name" value="GINS helical bundle-like"/>
    <property type="match status" value="1"/>
</dbReference>
<comment type="caution">
    <text evidence="5">The sequence shown here is derived from an EMBL/GenBank/DDBJ whole genome shotgun (WGS) entry which is preliminary data.</text>
</comment>
<dbReference type="PANTHER" id="PTHR21206">
    <property type="entry name" value="SLD5 PROTEIN"/>
    <property type="match status" value="1"/>
</dbReference>
<dbReference type="OrthoDB" id="338231at2759"/>
<name>A0A9N9CN44_9GLOM</name>
<dbReference type="Proteomes" id="UP000789572">
    <property type="component" value="Unassembled WGS sequence"/>
</dbReference>
<evidence type="ECO:0000313" key="6">
    <source>
        <dbReference type="Proteomes" id="UP000789572"/>
    </source>
</evidence>
<dbReference type="SUPFAM" id="SSF160059">
    <property type="entry name" value="PriA/YqbF domain"/>
    <property type="match status" value="1"/>
</dbReference>
<reference evidence="5" key="1">
    <citation type="submission" date="2021-06" db="EMBL/GenBank/DDBJ databases">
        <authorList>
            <person name="Kallberg Y."/>
            <person name="Tangrot J."/>
            <person name="Rosling A."/>
        </authorList>
    </citation>
    <scope>NUCLEOTIDE SEQUENCE</scope>
    <source>
        <strain evidence="5">IA702</strain>
    </source>
</reference>
<evidence type="ECO:0000259" key="4">
    <source>
        <dbReference type="Pfam" id="PF05916"/>
    </source>
</evidence>
<proteinExistence type="predicted"/>
<organism evidence="5 6">
    <name type="scientific">Paraglomus occultum</name>
    <dbReference type="NCBI Taxonomy" id="144539"/>
    <lineage>
        <taxon>Eukaryota</taxon>
        <taxon>Fungi</taxon>
        <taxon>Fungi incertae sedis</taxon>
        <taxon>Mucoromycota</taxon>
        <taxon>Glomeromycotina</taxon>
        <taxon>Glomeromycetes</taxon>
        <taxon>Paraglomerales</taxon>
        <taxon>Paraglomeraceae</taxon>
        <taxon>Paraglomus</taxon>
    </lineage>
</organism>
<comment type="subcellular location">
    <subcellularLocation>
        <location evidence="1">Nucleus</location>
    </subcellularLocation>
</comment>
<dbReference type="Gene3D" id="1.20.58.1030">
    <property type="match status" value="1"/>
</dbReference>
<sequence>DDKYDEIENENQRPRDTIEHIVAQIDIDRTKYILESYADIRREKIETHVRHILKNPEERVKLTSIELDFAEKYANLLAEYEDSSYKRDCPQEVKHLLNQGLYPQADVPVFCHVDETIGERRLKRDFIEMKANDIYLLQYSEITDLVQRRRLTLIDGLTWKSGLKGLLHAENAEDYTLYVMARWLDANN</sequence>
<evidence type="ECO:0000256" key="2">
    <source>
        <dbReference type="ARBA" id="ARBA00022705"/>
    </source>
</evidence>
<dbReference type="InterPro" id="IPR008591">
    <property type="entry name" value="GINS_Sld5"/>
</dbReference>
<dbReference type="InterPro" id="IPR021151">
    <property type="entry name" value="GINS_A"/>
</dbReference>
<feature type="domain" description="GINS subunit" evidence="4">
    <location>
        <begin position="4"/>
        <end position="82"/>
    </location>
</feature>
<dbReference type="GO" id="GO:0000811">
    <property type="term" value="C:GINS complex"/>
    <property type="evidence" value="ECO:0007669"/>
    <property type="project" value="TreeGrafter"/>
</dbReference>
<feature type="non-terminal residue" evidence="5">
    <location>
        <position position="1"/>
    </location>
</feature>
<gene>
    <name evidence="5" type="ORF">POCULU_LOCUS7719</name>
</gene>
<dbReference type="Gene3D" id="3.40.5.60">
    <property type="match status" value="1"/>
</dbReference>
<dbReference type="GO" id="GO:0000727">
    <property type="term" value="P:double-strand break repair via break-induced replication"/>
    <property type="evidence" value="ECO:0007669"/>
    <property type="project" value="TreeGrafter"/>
</dbReference>
<dbReference type="GO" id="GO:0006261">
    <property type="term" value="P:DNA-templated DNA replication"/>
    <property type="evidence" value="ECO:0007669"/>
    <property type="project" value="InterPro"/>
</dbReference>
<dbReference type="PANTHER" id="PTHR21206:SF0">
    <property type="entry name" value="DNA REPLICATION COMPLEX GINS PROTEIN SLD5"/>
    <property type="match status" value="1"/>
</dbReference>